<dbReference type="EMBL" id="BMPQ01000010">
    <property type="protein sequence ID" value="GGK77461.1"/>
    <property type="molecule type" value="Genomic_DNA"/>
</dbReference>
<protein>
    <submittedName>
        <fullName evidence="2">Uncharacterized protein</fullName>
    </submittedName>
</protein>
<evidence type="ECO:0000313" key="3">
    <source>
        <dbReference type="Proteomes" id="UP000637788"/>
    </source>
</evidence>
<proteinExistence type="predicted"/>
<reference evidence="2" key="2">
    <citation type="submission" date="2020-09" db="EMBL/GenBank/DDBJ databases">
        <authorList>
            <person name="Sun Q."/>
            <person name="Ohkuma M."/>
        </authorList>
    </citation>
    <scope>NUCLEOTIDE SEQUENCE</scope>
    <source>
        <strain evidence="2">JCM 3035</strain>
    </source>
</reference>
<organism evidence="2 3">
    <name type="scientific">Streptomyces flaveus</name>
    <dbReference type="NCBI Taxonomy" id="66370"/>
    <lineage>
        <taxon>Bacteria</taxon>
        <taxon>Bacillati</taxon>
        <taxon>Actinomycetota</taxon>
        <taxon>Actinomycetes</taxon>
        <taxon>Kitasatosporales</taxon>
        <taxon>Streptomycetaceae</taxon>
        <taxon>Streptomyces</taxon>
        <taxon>Streptomyces aurantiacus group</taxon>
    </lineage>
</organism>
<keyword evidence="3" id="KW-1185">Reference proteome</keyword>
<accession>A0A917VHE1</accession>
<dbReference type="Proteomes" id="UP000637788">
    <property type="component" value="Unassembled WGS sequence"/>
</dbReference>
<feature type="region of interest" description="Disordered" evidence="1">
    <location>
        <begin position="254"/>
        <end position="273"/>
    </location>
</feature>
<sequence>MHGCAPFGSGQGVVGVGRLMATAPCTAFGGVVEGSGERVGQALLHERVGFLAQLSHELTRSLVASRWDEASLDVLAAGVDGRGEPLPSKGWMAVRRLNWARNAVPAAGVYVSDRVRRAAEEYAARTLRLALHRRALLAAVLATWPVDPFRRTGAEWTALRTLLPTDASNAEIRNRTRQICAHLAERGKLPAGLCELEEPPEIAAQVLLAAMDRQQVTLERMDAGLARLRVRLPPCTYGCRITCRPVPVSRARSGCWPRPSPGTRRSIPMSRSGARWRVAKPGRC</sequence>
<dbReference type="AlphaFoldDB" id="A0A917VHE1"/>
<gene>
    <name evidence="2" type="ORF">GCM10010094_43350</name>
</gene>
<reference evidence="2" key="1">
    <citation type="journal article" date="2014" name="Int. J. Syst. Evol. Microbiol.">
        <title>Complete genome sequence of Corynebacterium casei LMG S-19264T (=DSM 44701T), isolated from a smear-ripened cheese.</title>
        <authorList>
            <consortium name="US DOE Joint Genome Institute (JGI-PGF)"/>
            <person name="Walter F."/>
            <person name="Albersmeier A."/>
            <person name="Kalinowski J."/>
            <person name="Ruckert C."/>
        </authorList>
    </citation>
    <scope>NUCLEOTIDE SEQUENCE</scope>
    <source>
        <strain evidence="2">JCM 3035</strain>
    </source>
</reference>
<name>A0A917VHE1_9ACTN</name>
<evidence type="ECO:0000256" key="1">
    <source>
        <dbReference type="SAM" id="MobiDB-lite"/>
    </source>
</evidence>
<evidence type="ECO:0000313" key="2">
    <source>
        <dbReference type="EMBL" id="GGK77461.1"/>
    </source>
</evidence>
<comment type="caution">
    <text evidence="2">The sequence shown here is derived from an EMBL/GenBank/DDBJ whole genome shotgun (WGS) entry which is preliminary data.</text>
</comment>